<proteinExistence type="predicted"/>
<dbReference type="Proteomes" id="UP001056384">
    <property type="component" value="Chromosome 11"/>
</dbReference>
<name>A0A9Q9AZM6_9PEZI</name>
<reference evidence="2" key="1">
    <citation type="submission" date="2022-06" db="EMBL/GenBank/DDBJ databases">
        <title>Complete genome sequences of two strains of the flax pathogen Septoria linicola.</title>
        <authorList>
            <person name="Lapalu N."/>
            <person name="Simon A."/>
            <person name="Demenou B."/>
            <person name="Paumier D."/>
            <person name="Guillot M.-P."/>
            <person name="Gout L."/>
            <person name="Valade R."/>
        </authorList>
    </citation>
    <scope>NUCLEOTIDE SEQUENCE</scope>
    <source>
        <strain evidence="2">SE15195</strain>
    </source>
</reference>
<protein>
    <submittedName>
        <fullName evidence="2">Uncharacterized protein</fullName>
    </submittedName>
</protein>
<organism evidence="2 3">
    <name type="scientific">Septoria linicola</name>
    <dbReference type="NCBI Taxonomy" id="215465"/>
    <lineage>
        <taxon>Eukaryota</taxon>
        <taxon>Fungi</taxon>
        <taxon>Dikarya</taxon>
        <taxon>Ascomycota</taxon>
        <taxon>Pezizomycotina</taxon>
        <taxon>Dothideomycetes</taxon>
        <taxon>Dothideomycetidae</taxon>
        <taxon>Mycosphaerellales</taxon>
        <taxon>Mycosphaerellaceae</taxon>
        <taxon>Septoria</taxon>
    </lineage>
</organism>
<feature type="compositionally biased region" description="Pro residues" evidence="1">
    <location>
        <begin position="209"/>
        <end position="223"/>
    </location>
</feature>
<evidence type="ECO:0000313" key="3">
    <source>
        <dbReference type="Proteomes" id="UP001056384"/>
    </source>
</evidence>
<feature type="region of interest" description="Disordered" evidence="1">
    <location>
        <begin position="107"/>
        <end position="166"/>
    </location>
</feature>
<evidence type="ECO:0000313" key="2">
    <source>
        <dbReference type="EMBL" id="USW58309.1"/>
    </source>
</evidence>
<keyword evidence="3" id="KW-1185">Reference proteome</keyword>
<dbReference type="AlphaFoldDB" id="A0A9Q9AZM6"/>
<gene>
    <name evidence="2" type="ORF">Slin15195_G116280</name>
</gene>
<feature type="region of interest" description="Disordered" evidence="1">
    <location>
        <begin position="510"/>
        <end position="529"/>
    </location>
</feature>
<accession>A0A9Q9AZM6</accession>
<evidence type="ECO:0000256" key="1">
    <source>
        <dbReference type="SAM" id="MobiDB-lite"/>
    </source>
</evidence>
<sequence>MDPDMDPETAAMLADLSVVRFDQIAAPEARGKGPHVSEYDRAQVVDEQDLRRKRIFDGPVENERHAAIQQWNTPSTFGVDDRAAGLEDRWGGQGHRAGMRVTLLEKGRGFQGNPNHHDHGPRRDRHNDRSQQIQQERATRAAPDPNRKRASSPRKAGGTTRFINGKPITQPARATIARGNATANNAGLSSAAAARVTQNLRKIGLLPTSPSPVPSRAPAPARPAAPVTRVTATKSVARAPDIGHEAGVTKSIPSPRTSACAATNDSHARAIRAPSVSSVGTASSSVAAADPGGAAFFQNLASRIMGRKTAPAAATTSSNVPPAVPTPAPNVAPIATAPLLAGFQSGARLPALTTAIVGSSTATAVPAPRPATTAPQLTTAAPINRSTKVPTEAPRIYDENDKAREQATTMMSPQKILAINAAETRGHSGQGIDSQLLRISRQKIAEDVVRLAQKQQSEEAQEYFSTYKSRTWLLQPAVDALAGKGLSADLQADFTVQAVVRQALLIRAKAGSLPSPPGSAERPRSKSTALRSLEALPAQEKTARGGLLNVDYYDDEGNHRGNHLMPVLPPLRVNVTVTAKNGEFDPLKMADQMEALAERLMRNM</sequence>
<feature type="region of interest" description="Disordered" evidence="1">
    <location>
        <begin position="206"/>
        <end position="228"/>
    </location>
</feature>
<dbReference type="EMBL" id="CP099428">
    <property type="protein sequence ID" value="USW58309.1"/>
    <property type="molecule type" value="Genomic_DNA"/>
</dbReference>